<dbReference type="Proteomes" id="UP001146120">
    <property type="component" value="Unassembled WGS sequence"/>
</dbReference>
<dbReference type="Gene3D" id="1.25.40.20">
    <property type="entry name" value="Ankyrin repeat-containing domain"/>
    <property type="match status" value="2"/>
</dbReference>
<evidence type="ECO:0000256" key="2">
    <source>
        <dbReference type="PROSITE-ProRule" id="PRU00023"/>
    </source>
</evidence>
<evidence type="ECO:0000256" key="1">
    <source>
        <dbReference type="ARBA" id="ARBA00022664"/>
    </source>
</evidence>
<feature type="domain" description="PWI" evidence="4">
    <location>
        <begin position="16"/>
        <end position="117"/>
    </location>
</feature>
<evidence type="ECO:0000313" key="5">
    <source>
        <dbReference type="EMBL" id="DBA02903.1"/>
    </source>
</evidence>
<proteinExistence type="predicted"/>
<gene>
    <name evidence="5" type="ORF">N0F65_005930</name>
</gene>
<feature type="region of interest" description="Disordered" evidence="3">
    <location>
        <begin position="133"/>
        <end position="263"/>
    </location>
</feature>
<reference evidence="5" key="1">
    <citation type="submission" date="2022-11" db="EMBL/GenBank/DDBJ databases">
        <authorList>
            <person name="Morgan W.R."/>
            <person name="Tartar A."/>
        </authorList>
    </citation>
    <scope>NUCLEOTIDE SEQUENCE</scope>
    <source>
        <strain evidence="5">ARSEF 373</strain>
    </source>
</reference>
<dbReference type="GO" id="GO:0048024">
    <property type="term" value="P:regulation of mRNA splicing, via spliceosome"/>
    <property type="evidence" value="ECO:0007669"/>
    <property type="project" value="TreeGrafter"/>
</dbReference>
<feature type="compositionally biased region" description="Basic and acidic residues" evidence="3">
    <location>
        <begin position="133"/>
        <end position="148"/>
    </location>
</feature>
<evidence type="ECO:0000313" key="6">
    <source>
        <dbReference type="Proteomes" id="UP001146120"/>
    </source>
</evidence>
<dbReference type="Pfam" id="PF01480">
    <property type="entry name" value="PWI"/>
    <property type="match status" value="1"/>
</dbReference>
<dbReference type="AlphaFoldDB" id="A0AAV2Z7E6"/>
<evidence type="ECO:0000259" key="4">
    <source>
        <dbReference type="PROSITE" id="PS51025"/>
    </source>
</evidence>
<reference evidence="5" key="2">
    <citation type="journal article" date="2023" name="Microbiol Resour">
        <title>Decontamination and Annotation of the Draft Genome Sequence of the Oomycete Lagenidium giganteum ARSEF 373.</title>
        <authorList>
            <person name="Morgan W.R."/>
            <person name="Tartar A."/>
        </authorList>
    </citation>
    <scope>NUCLEOTIDE SEQUENCE</scope>
    <source>
        <strain evidence="5">ARSEF 373</strain>
    </source>
</reference>
<accession>A0AAV2Z7E6</accession>
<dbReference type="EMBL" id="DAKRPA010000025">
    <property type="protein sequence ID" value="DBA02903.1"/>
    <property type="molecule type" value="Genomic_DNA"/>
</dbReference>
<evidence type="ECO:0000256" key="3">
    <source>
        <dbReference type="SAM" id="MobiDB-lite"/>
    </source>
</evidence>
<dbReference type="PANTHER" id="PTHR23148:SF0">
    <property type="entry name" value="SERINE_ARGININE REPETITIVE MATRIX PROTEIN 1"/>
    <property type="match status" value="1"/>
</dbReference>
<dbReference type="SUPFAM" id="SSF101233">
    <property type="entry name" value="PWI domain"/>
    <property type="match status" value="1"/>
</dbReference>
<dbReference type="Gene3D" id="1.20.1390.10">
    <property type="entry name" value="PWI domain"/>
    <property type="match status" value="1"/>
</dbReference>
<dbReference type="Pfam" id="PF12796">
    <property type="entry name" value="Ank_2"/>
    <property type="match status" value="2"/>
</dbReference>
<feature type="repeat" description="ANK" evidence="2">
    <location>
        <begin position="486"/>
        <end position="509"/>
    </location>
</feature>
<dbReference type="GO" id="GO:0006397">
    <property type="term" value="P:mRNA processing"/>
    <property type="evidence" value="ECO:0007669"/>
    <property type="project" value="UniProtKB-KW"/>
</dbReference>
<keyword evidence="1" id="KW-0507">mRNA processing</keyword>
<dbReference type="InterPro" id="IPR002483">
    <property type="entry name" value="PWI_dom"/>
</dbReference>
<dbReference type="InterPro" id="IPR002110">
    <property type="entry name" value="Ankyrin_rpt"/>
</dbReference>
<name>A0AAV2Z7E6_9STRA</name>
<dbReference type="InterPro" id="IPR052225">
    <property type="entry name" value="Ser/Arg_repetitive_matrix"/>
</dbReference>
<keyword evidence="2" id="KW-0040">ANK repeat</keyword>
<feature type="repeat" description="ANK" evidence="2">
    <location>
        <begin position="601"/>
        <end position="633"/>
    </location>
</feature>
<keyword evidence="6" id="KW-1185">Reference proteome</keyword>
<dbReference type="PROSITE" id="PS50297">
    <property type="entry name" value="ANK_REP_REGION"/>
    <property type="match status" value="1"/>
</dbReference>
<dbReference type="PROSITE" id="PS50088">
    <property type="entry name" value="ANK_REPEAT"/>
    <property type="match status" value="2"/>
</dbReference>
<dbReference type="InterPro" id="IPR036770">
    <property type="entry name" value="Ankyrin_rpt-contain_sf"/>
</dbReference>
<dbReference type="InterPro" id="IPR036483">
    <property type="entry name" value="PWI_dom_sf"/>
</dbReference>
<dbReference type="SMART" id="SM00311">
    <property type="entry name" value="PWI"/>
    <property type="match status" value="1"/>
</dbReference>
<dbReference type="SUPFAM" id="SSF48403">
    <property type="entry name" value="Ankyrin repeat"/>
    <property type="match status" value="1"/>
</dbReference>
<organism evidence="5 6">
    <name type="scientific">Lagenidium giganteum</name>
    <dbReference type="NCBI Taxonomy" id="4803"/>
    <lineage>
        <taxon>Eukaryota</taxon>
        <taxon>Sar</taxon>
        <taxon>Stramenopiles</taxon>
        <taxon>Oomycota</taxon>
        <taxon>Peronosporomycetes</taxon>
        <taxon>Pythiales</taxon>
        <taxon>Pythiaceae</taxon>
    </lineage>
</organism>
<dbReference type="GO" id="GO:0005681">
    <property type="term" value="C:spliceosomal complex"/>
    <property type="evidence" value="ECO:0007669"/>
    <property type="project" value="TreeGrafter"/>
</dbReference>
<dbReference type="PROSITE" id="PS51025">
    <property type="entry name" value="PWI"/>
    <property type="match status" value="1"/>
</dbReference>
<feature type="compositionally biased region" description="Basic residues" evidence="3">
    <location>
        <begin position="185"/>
        <end position="217"/>
    </location>
</feature>
<dbReference type="PANTHER" id="PTHR23148">
    <property type="entry name" value="SERINE/ARGININE REGULATED NUCLEAR MATRIX PROTEIN"/>
    <property type="match status" value="1"/>
</dbReference>
<dbReference type="SMART" id="SM00248">
    <property type="entry name" value="ANK"/>
    <property type="match status" value="4"/>
</dbReference>
<protein>
    <recommendedName>
        <fullName evidence="4">PWI domain-containing protein</fullName>
    </recommendedName>
</protein>
<comment type="caution">
    <text evidence="5">The sequence shown here is derived from an EMBL/GenBank/DDBJ whole genome shotgun (WGS) entry which is preliminary data.</text>
</comment>
<dbReference type="GO" id="GO:0003723">
    <property type="term" value="F:RNA binding"/>
    <property type="evidence" value="ECO:0007669"/>
    <property type="project" value="TreeGrafter"/>
</dbReference>
<sequence length="663" mass="75023">MANPRYYNQNKKLLAKFTFPECFNEKVDLSKVKREVIDQWITERITALLGFEDDIVVSTAINLLVHKVDDPVDPRQMQVALMGFLEKDAAVFMKELWELLLSAQAHSTGIPTQILEKKKQELEQIAAEKDKLKSVLDRKRTEATDHGNRRSPPRRPQQSSFQRQGGDRGSLQRYGRAASPPPRDRSRRPRSRSASRGRGRGRSPRSRSRPRSRRRSPSRSPPPRSSPFQVDISLRVARPLSVSSTQRTKLETSIKKSPSPPQSFSEFGVIVQVEVENPRTAVGHLKTKLHWHRPCSHCNRATMSKAAARARGQIVDPTIASGSDAELESFLAQEAEAANPKKRKPAAVPDGPKLFMQLSRSEQKRIGANAPVLRQVEGDSISHRVRIYRRTVFFHIHSKLNHNAYVMQQLRVDNQDPNGKDLRLTDAEIHVRIRQEKGRTALHYACRYESSSLYCCGVDGLLKGSETTARTLVYEEATIDDPDLEMRWTPLHYAVMGGHEDCVRLLIDKAPVRRITINRRDVRVHLLGSDHYDFFSLLLLQIRDNATDGGKRDSNACALISFGQIVGDMASLELQACGEDHADVARVLLKKKAFIDDTDDDGWSALHYAAVNDAALAAEVLVEYDANLKQRTYSTNETALEMAERLRCHLVAILLYEVMYRKH</sequence>